<comment type="catalytic activity">
    <reaction evidence="1 14">
        <text>S-(5-deoxy-D-ribos-5-yl)-L-homocysteine = (S)-4,5-dihydroxypentane-2,3-dione + L-homocysteine</text>
        <dbReference type="Rhea" id="RHEA:17753"/>
        <dbReference type="ChEBI" id="CHEBI:29484"/>
        <dbReference type="ChEBI" id="CHEBI:58195"/>
        <dbReference type="ChEBI" id="CHEBI:58199"/>
        <dbReference type="EC" id="4.4.1.21"/>
    </reaction>
</comment>
<reference evidence="15 16" key="1">
    <citation type="submission" date="2020-08" db="EMBL/GenBank/DDBJ databases">
        <title>Genomic Encyclopedia of Type Strains, Phase IV (KMG-IV): sequencing the most valuable type-strain genomes for metagenomic binning, comparative biology and taxonomic classification.</title>
        <authorList>
            <person name="Goeker M."/>
        </authorList>
    </citation>
    <scope>NUCLEOTIDE SEQUENCE [LARGE SCALE GENOMIC DNA]</scope>
    <source>
        <strain evidence="15 16">DSM 21458</strain>
    </source>
</reference>
<accession>A0A841I1Z9</accession>
<evidence type="ECO:0000313" key="16">
    <source>
        <dbReference type="Proteomes" id="UP000569951"/>
    </source>
</evidence>
<feature type="binding site" evidence="14">
    <location>
        <position position="58"/>
    </location>
    <ligand>
        <name>Fe cation</name>
        <dbReference type="ChEBI" id="CHEBI:24875"/>
    </ligand>
</feature>
<dbReference type="SUPFAM" id="SSF63411">
    <property type="entry name" value="LuxS/MPP-like metallohydrolase"/>
    <property type="match status" value="1"/>
</dbReference>
<dbReference type="Gene3D" id="3.30.1360.80">
    <property type="entry name" value="S-ribosylhomocysteinase (LuxS)"/>
    <property type="match status" value="1"/>
</dbReference>
<comment type="cofactor">
    <cofactor evidence="14">
        <name>Fe cation</name>
        <dbReference type="ChEBI" id="CHEBI:24875"/>
    </cofactor>
    <text evidence="14">Binds 1 Fe cation per subunit.</text>
</comment>
<dbReference type="InterPro" id="IPR011249">
    <property type="entry name" value="Metalloenz_LuxS/M16"/>
</dbReference>
<gene>
    <name evidence="14" type="primary">luxS</name>
    <name evidence="15" type="ORF">HNR42_002439</name>
</gene>
<evidence type="ECO:0000256" key="10">
    <source>
        <dbReference type="ARBA" id="ARBA00023239"/>
    </source>
</evidence>
<dbReference type="PRINTS" id="PR01487">
    <property type="entry name" value="LUXSPROTEIN"/>
</dbReference>
<keyword evidence="8 14" id="KW-0071">Autoinducer synthesis</keyword>
<dbReference type="GO" id="GO:0043768">
    <property type="term" value="F:S-ribosylhomocysteine lyase activity"/>
    <property type="evidence" value="ECO:0007669"/>
    <property type="project" value="UniProtKB-UniRule"/>
</dbReference>
<keyword evidence="7 14" id="KW-0479">Metal-binding</keyword>
<evidence type="ECO:0000256" key="2">
    <source>
        <dbReference type="ARBA" id="ARBA00007311"/>
    </source>
</evidence>
<evidence type="ECO:0000256" key="4">
    <source>
        <dbReference type="ARBA" id="ARBA00012240"/>
    </source>
</evidence>
<evidence type="ECO:0000256" key="1">
    <source>
        <dbReference type="ARBA" id="ARBA00000297"/>
    </source>
</evidence>
<comment type="subunit">
    <text evidence="3 14">Homodimer.</text>
</comment>
<proteinExistence type="inferred from homology"/>
<evidence type="ECO:0000256" key="9">
    <source>
        <dbReference type="ARBA" id="ARBA00023004"/>
    </source>
</evidence>
<feature type="binding site" evidence="14">
    <location>
        <position position="122"/>
    </location>
    <ligand>
        <name>Fe cation</name>
        <dbReference type="ChEBI" id="CHEBI:24875"/>
    </ligand>
</feature>
<dbReference type="InterPro" id="IPR003815">
    <property type="entry name" value="S-ribosylhomocysteinase"/>
</dbReference>
<evidence type="ECO:0000256" key="6">
    <source>
        <dbReference type="ARBA" id="ARBA00022654"/>
    </source>
</evidence>
<evidence type="ECO:0000256" key="12">
    <source>
        <dbReference type="ARBA" id="ARBA00030600"/>
    </source>
</evidence>
<dbReference type="RefSeq" id="WP_183987745.1">
    <property type="nucleotide sequence ID" value="NZ_JACHHG010000008.1"/>
</dbReference>
<dbReference type="EMBL" id="JACHHG010000008">
    <property type="protein sequence ID" value="MBB6099004.1"/>
    <property type="molecule type" value="Genomic_DNA"/>
</dbReference>
<dbReference type="NCBIfam" id="NF002606">
    <property type="entry name" value="PRK02260.2-4"/>
    <property type="match status" value="1"/>
</dbReference>
<dbReference type="EC" id="4.4.1.21" evidence="4 14"/>
<dbReference type="HAMAP" id="MF_00091">
    <property type="entry name" value="LuxS"/>
    <property type="match status" value="1"/>
</dbReference>
<name>A0A841I1Z9_9DEIO</name>
<dbReference type="Pfam" id="PF02664">
    <property type="entry name" value="LuxS"/>
    <property type="match status" value="1"/>
</dbReference>
<evidence type="ECO:0000256" key="7">
    <source>
        <dbReference type="ARBA" id="ARBA00022723"/>
    </source>
</evidence>
<dbReference type="AlphaFoldDB" id="A0A841I1Z9"/>
<evidence type="ECO:0000256" key="11">
    <source>
        <dbReference type="ARBA" id="ARBA00024654"/>
    </source>
</evidence>
<dbReference type="PANTHER" id="PTHR35799">
    <property type="entry name" value="S-RIBOSYLHOMOCYSTEINE LYASE"/>
    <property type="match status" value="1"/>
</dbReference>
<evidence type="ECO:0000256" key="8">
    <source>
        <dbReference type="ARBA" id="ARBA00022929"/>
    </source>
</evidence>
<feature type="binding site" evidence="14">
    <location>
        <position position="54"/>
    </location>
    <ligand>
        <name>Fe cation</name>
        <dbReference type="ChEBI" id="CHEBI:24875"/>
    </ligand>
</feature>
<comment type="caution">
    <text evidence="15">The sequence shown here is derived from an EMBL/GenBank/DDBJ whole genome shotgun (WGS) entry which is preliminary data.</text>
</comment>
<keyword evidence="6 14" id="KW-0673">Quorum sensing</keyword>
<evidence type="ECO:0000313" key="15">
    <source>
        <dbReference type="EMBL" id="MBB6099004.1"/>
    </source>
</evidence>
<comment type="similarity">
    <text evidence="2 14">Belongs to the LuxS family.</text>
</comment>
<dbReference type="GO" id="GO:0009372">
    <property type="term" value="P:quorum sensing"/>
    <property type="evidence" value="ECO:0007669"/>
    <property type="project" value="UniProtKB-UniRule"/>
</dbReference>
<dbReference type="PANTHER" id="PTHR35799:SF1">
    <property type="entry name" value="S-RIBOSYLHOMOCYSTEINE LYASE"/>
    <property type="match status" value="1"/>
</dbReference>
<keyword evidence="10 14" id="KW-0456">Lyase</keyword>
<dbReference type="Proteomes" id="UP000569951">
    <property type="component" value="Unassembled WGS sequence"/>
</dbReference>
<dbReference type="PIRSF" id="PIRSF006160">
    <property type="entry name" value="AI2"/>
    <property type="match status" value="1"/>
</dbReference>
<evidence type="ECO:0000256" key="13">
    <source>
        <dbReference type="ARBA" id="ARBA00031777"/>
    </source>
</evidence>
<dbReference type="GO" id="GO:0005506">
    <property type="term" value="F:iron ion binding"/>
    <property type="evidence" value="ECO:0007669"/>
    <property type="project" value="InterPro"/>
</dbReference>
<evidence type="ECO:0000256" key="3">
    <source>
        <dbReference type="ARBA" id="ARBA00011738"/>
    </source>
</evidence>
<keyword evidence="9 14" id="KW-0408">Iron</keyword>
<keyword evidence="16" id="KW-1185">Reference proteome</keyword>
<protein>
    <recommendedName>
        <fullName evidence="5 14">S-ribosylhomocysteine lyase</fullName>
        <ecNumber evidence="4 14">4.4.1.21</ecNumber>
    </recommendedName>
    <alternativeName>
        <fullName evidence="12 14">AI-2 synthesis protein</fullName>
    </alternativeName>
    <alternativeName>
        <fullName evidence="13 14">Autoinducer-2 production protein LuxS</fullName>
    </alternativeName>
</protein>
<dbReference type="InterPro" id="IPR037005">
    <property type="entry name" value="LuxS_sf"/>
</dbReference>
<comment type="function">
    <text evidence="11 14">Involved in the synthesis of autoinducer 2 (AI-2) which is secreted by bacteria and is used to communicate both the cell density and the metabolic potential of the environment. The regulation of gene expression in response to changes in cell density is called quorum sensing. Catalyzes the transformation of S-ribosylhomocysteine (RHC) to homocysteine (HC) and 4,5-dihydroxy-2,3-pentadione (DPD).</text>
</comment>
<evidence type="ECO:0000256" key="14">
    <source>
        <dbReference type="HAMAP-Rule" id="MF_00091"/>
    </source>
</evidence>
<evidence type="ECO:0000256" key="5">
    <source>
        <dbReference type="ARBA" id="ARBA00015130"/>
    </source>
</evidence>
<organism evidence="15 16">
    <name type="scientific">Deinobacterium chartae</name>
    <dbReference type="NCBI Taxonomy" id="521158"/>
    <lineage>
        <taxon>Bacteria</taxon>
        <taxon>Thermotogati</taxon>
        <taxon>Deinococcota</taxon>
        <taxon>Deinococci</taxon>
        <taxon>Deinococcales</taxon>
        <taxon>Deinococcaceae</taxon>
        <taxon>Deinobacterium</taxon>
    </lineage>
</organism>
<sequence length="155" mass="17310">MAKVESFDLDHTRVRAPYVRIAGLKRTPRGDAITKYDLRLVQPNQDAIAPAALHTLEHLLAGYLRDHLEDVLDVSPMGCRTGMYMAVVAEPDAERVKTAFENALRQVAGHDQPIPGVSELECGNYRDHDLEEARRRARVALDAGLIVQDTITLQR</sequence>